<feature type="non-terminal residue" evidence="2">
    <location>
        <position position="133"/>
    </location>
</feature>
<proteinExistence type="predicted"/>
<feature type="compositionally biased region" description="Low complexity" evidence="1">
    <location>
        <begin position="79"/>
        <end position="95"/>
    </location>
</feature>
<gene>
    <name evidence="2" type="ORF">PVAP13_9NG553814</name>
</gene>
<feature type="region of interest" description="Disordered" evidence="1">
    <location>
        <begin position="1"/>
        <end position="65"/>
    </location>
</feature>
<feature type="compositionally biased region" description="Gly residues" evidence="1">
    <location>
        <begin position="23"/>
        <end position="32"/>
    </location>
</feature>
<organism evidence="2 3">
    <name type="scientific">Panicum virgatum</name>
    <name type="common">Blackwell switchgrass</name>
    <dbReference type="NCBI Taxonomy" id="38727"/>
    <lineage>
        <taxon>Eukaryota</taxon>
        <taxon>Viridiplantae</taxon>
        <taxon>Streptophyta</taxon>
        <taxon>Embryophyta</taxon>
        <taxon>Tracheophyta</taxon>
        <taxon>Spermatophyta</taxon>
        <taxon>Magnoliopsida</taxon>
        <taxon>Liliopsida</taxon>
        <taxon>Poales</taxon>
        <taxon>Poaceae</taxon>
        <taxon>PACMAD clade</taxon>
        <taxon>Panicoideae</taxon>
        <taxon>Panicodae</taxon>
        <taxon>Paniceae</taxon>
        <taxon>Panicinae</taxon>
        <taxon>Panicum</taxon>
        <taxon>Panicum sect. Hiantes</taxon>
    </lineage>
</organism>
<dbReference type="Proteomes" id="UP000823388">
    <property type="component" value="Chromosome 9N"/>
</dbReference>
<evidence type="ECO:0000313" key="2">
    <source>
        <dbReference type="EMBL" id="KAG2540443.1"/>
    </source>
</evidence>
<evidence type="ECO:0000313" key="3">
    <source>
        <dbReference type="Proteomes" id="UP000823388"/>
    </source>
</evidence>
<reference evidence="2" key="1">
    <citation type="submission" date="2020-05" db="EMBL/GenBank/DDBJ databases">
        <title>WGS assembly of Panicum virgatum.</title>
        <authorList>
            <person name="Lovell J.T."/>
            <person name="Jenkins J."/>
            <person name="Shu S."/>
            <person name="Juenger T.E."/>
            <person name="Schmutz J."/>
        </authorList>
    </citation>
    <scope>NUCLEOTIDE SEQUENCE</scope>
    <source>
        <strain evidence="2">AP13</strain>
    </source>
</reference>
<dbReference type="EMBL" id="CM029054">
    <property type="protein sequence ID" value="KAG2540443.1"/>
    <property type="molecule type" value="Genomic_DNA"/>
</dbReference>
<comment type="caution">
    <text evidence="2">The sequence shown here is derived from an EMBL/GenBank/DDBJ whole genome shotgun (WGS) entry which is preliminary data.</text>
</comment>
<feature type="non-terminal residue" evidence="2">
    <location>
        <position position="1"/>
    </location>
</feature>
<keyword evidence="3" id="KW-1185">Reference proteome</keyword>
<feature type="compositionally biased region" description="Gly residues" evidence="1">
    <location>
        <begin position="40"/>
        <end position="52"/>
    </location>
</feature>
<dbReference type="AlphaFoldDB" id="A0A8T0MV77"/>
<evidence type="ECO:0000256" key="1">
    <source>
        <dbReference type="SAM" id="MobiDB-lite"/>
    </source>
</evidence>
<name>A0A8T0MV77_PANVG</name>
<feature type="region of interest" description="Disordered" evidence="1">
    <location>
        <begin position="77"/>
        <end position="104"/>
    </location>
</feature>
<sequence length="133" mass="12992">LLASAGSGCTSPGGCRSSTTGAPSGGSSGGSGNRKKGGGPRRGNGGGNGGCGRTQQASNSAAPQPYRPMGPWICYNLWAPQGPSPTQQQGPAPGAWRPGLLGAAPQAHTAFAPVQVSSPTPTWDQAGLIAALN</sequence>
<accession>A0A8T0MV77</accession>
<protein>
    <submittedName>
        <fullName evidence="2">Uncharacterized protein</fullName>
    </submittedName>
</protein>